<dbReference type="PANTHER" id="PTHR14624:SF0">
    <property type="entry name" value="POLYPRENOL REDUCTASE"/>
    <property type="match status" value="1"/>
</dbReference>
<comment type="catalytic activity">
    <reaction evidence="10">
        <text>androst-4-ene-3,17-dione + NADPH + H(+) = 5alpha-androstan-3,17-dione + NADP(+)</text>
        <dbReference type="Rhea" id="RHEA:50816"/>
        <dbReference type="ChEBI" id="CHEBI:15378"/>
        <dbReference type="ChEBI" id="CHEBI:15994"/>
        <dbReference type="ChEBI" id="CHEBI:16422"/>
        <dbReference type="ChEBI" id="CHEBI:57783"/>
        <dbReference type="ChEBI" id="CHEBI:58349"/>
    </reaction>
    <physiologicalReaction direction="right-to-left" evidence="10">
        <dbReference type="Rhea" id="RHEA:50818"/>
    </physiologicalReaction>
</comment>
<evidence type="ECO:0000256" key="1">
    <source>
        <dbReference type="ARBA" id="ARBA00004127"/>
    </source>
</evidence>
<dbReference type="GO" id="GO:0160198">
    <property type="term" value="F:polyprenal reductase activity"/>
    <property type="evidence" value="ECO:0007669"/>
    <property type="project" value="UniProtKB-EC"/>
</dbReference>
<evidence type="ECO:0000256" key="11">
    <source>
        <dbReference type="ARBA" id="ARBA00048765"/>
    </source>
</evidence>
<dbReference type="AlphaFoldDB" id="A0A401S2X0"/>
<evidence type="ECO:0000256" key="9">
    <source>
        <dbReference type="ARBA" id="ARBA00047186"/>
    </source>
</evidence>
<comment type="subcellular location">
    <subcellularLocation>
        <location evidence="1">Endomembrane system</location>
        <topology evidence="1">Multi-pass membrane protein</topology>
    </subcellularLocation>
    <subcellularLocation>
        <location evidence="14">Endoplasmic reticulum membrane</location>
    </subcellularLocation>
</comment>
<evidence type="ECO:0000256" key="4">
    <source>
        <dbReference type="ARBA" id="ARBA00022692"/>
    </source>
</evidence>
<dbReference type="Pfam" id="PF02544">
    <property type="entry name" value="Steroid_dh"/>
    <property type="match status" value="1"/>
</dbReference>
<evidence type="ECO:0000256" key="12">
    <source>
        <dbReference type="ARBA" id="ARBA00049397"/>
    </source>
</evidence>
<dbReference type="OMA" id="RFYETNF"/>
<keyword evidence="14" id="KW-0256">Endoplasmic reticulum</keyword>
<keyword evidence="14" id="KW-0560">Oxidoreductase</keyword>
<dbReference type="OrthoDB" id="541710at2759"/>
<organism evidence="16 17">
    <name type="scientific">Chiloscyllium punctatum</name>
    <name type="common">Brownbanded bambooshark</name>
    <name type="synonym">Hemiscyllium punctatum</name>
    <dbReference type="NCBI Taxonomy" id="137246"/>
    <lineage>
        <taxon>Eukaryota</taxon>
        <taxon>Metazoa</taxon>
        <taxon>Chordata</taxon>
        <taxon>Craniata</taxon>
        <taxon>Vertebrata</taxon>
        <taxon>Chondrichthyes</taxon>
        <taxon>Elasmobranchii</taxon>
        <taxon>Galeomorphii</taxon>
        <taxon>Galeoidea</taxon>
        <taxon>Orectolobiformes</taxon>
        <taxon>Hemiscylliidae</taxon>
        <taxon>Chiloscyllium</taxon>
    </lineage>
</organism>
<evidence type="ECO:0000256" key="2">
    <source>
        <dbReference type="ARBA" id="ARBA00012049"/>
    </source>
</evidence>
<dbReference type="InterPro" id="IPR001104">
    <property type="entry name" value="3-oxo-5_a-steroid_4-DH_C"/>
</dbReference>
<dbReference type="PANTHER" id="PTHR14624">
    <property type="entry name" value="DFG10 PROTEIN"/>
    <property type="match status" value="1"/>
</dbReference>
<protein>
    <recommendedName>
        <fullName evidence="9 14">Polyprenal reductase</fullName>
        <ecNumber evidence="2 14">1.3.1.22</ecNumber>
        <ecNumber evidence="3 14">1.3.1.94</ecNumber>
    </recommendedName>
</protein>
<dbReference type="GO" id="GO:0006488">
    <property type="term" value="P:dolichol-linked oligosaccharide biosynthetic process"/>
    <property type="evidence" value="ECO:0007669"/>
    <property type="project" value="UniProtKB-UniRule"/>
</dbReference>
<accession>A0A401S2X0</accession>
<comment type="caution">
    <text evidence="14">Lacks conserved residue(s) required for the propagation of feature annotation.</text>
</comment>
<comment type="function">
    <text evidence="7">Plays a key role in early steps of protein N-linked glycosylation by being involved in the conversion of polyprenol into dolichol. Acts as a polyprenal reductase that mediates the reduction of polyprenal into dolichal in a NADP-dependent mechanism. Dolichols are required for the synthesis of dolichol-linked monosaccharides and the oligosaccharide precursor used for N-glycosylation. Also able to convert testosterone (T) into 5-alpha-dihydrotestosterone (DHT).</text>
</comment>
<evidence type="ECO:0000256" key="13">
    <source>
        <dbReference type="ARBA" id="ARBA00049427"/>
    </source>
</evidence>
<dbReference type="InterPro" id="IPR039698">
    <property type="entry name" value="Dfg10/SRD5A3"/>
</dbReference>
<dbReference type="GO" id="GO:0005789">
    <property type="term" value="C:endoplasmic reticulum membrane"/>
    <property type="evidence" value="ECO:0007669"/>
    <property type="project" value="UniProtKB-SubCell"/>
</dbReference>
<keyword evidence="5 14" id="KW-1133">Transmembrane helix</keyword>
<feature type="domain" description="3-oxo-5-alpha-steroid 4-dehydrogenase C-terminal" evidence="15">
    <location>
        <begin position="190"/>
        <end position="308"/>
    </location>
</feature>
<feature type="transmembrane region" description="Helical" evidence="14">
    <location>
        <begin position="266"/>
        <end position="290"/>
    </location>
</feature>
<gene>
    <name evidence="16" type="ORF">chiPu_0003110</name>
</gene>
<comment type="similarity">
    <text evidence="8 14">Belongs to the steroid 5-alpha reductase family. Polyprenal reductase subfamily.</text>
</comment>
<evidence type="ECO:0000256" key="8">
    <source>
        <dbReference type="ARBA" id="ARBA00046320"/>
    </source>
</evidence>
<comment type="caution">
    <text evidence="16">The sequence shown here is derived from an EMBL/GenBank/DDBJ whole genome shotgun (WGS) entry which is preliminary data.</text>
</comment>
<evidence type="ECO:0000313" key="17">
    <source>
        <dbReference type="Proteomes" id="UP000287033"/>
    </source>
</evidence>
<dbReference type="EC" id="1.3.1.94" evidence="3 14"/>
<evidence type="ECO:0000256" key="5">
    <source>
        <dbReference type="ARBA" id="ARBA00022989"/>
    </source>
</evidence>
<dbReference type="UniPathway" id="UPA00378"/>
<keyword evidence="6 14" id="KW-0472">Membrane</keyword>
<dbReference type="EMBL" id="BEZZ01000064">
    <property type="protein sequence ID" value="GCC24708.1"/>
    <property type="molecule type" value="Genomic_DNA"/>
</dbReference>
<evidence type="ECO:0000313" key="16">
    <source>
        <dbReference type="EMBL" id="GCC24708.1"/>
    </source>
</evidence>
<comment type="catalytic activity">
    <reaction evidence="11">
        <text>a 3-oxo-5alpha-steroid + NADP(+) = a 3-oxo-Delta(4)-steroid + NADPH + H(+)</text>
        <dbReference type="Rhea" id="RHEA:54384"/>
        <dbReference type="ChEBI" id="CHEBI:13601"/>
        <dbReference type="ChEBI" id="CHEBI:15378"/>
        <dbReference type="ChEBI" id="CHEBI:47909"/>
        <dbReference type="ChEBI" id="CHEBI:57783"/>
        <dbReference type="ChEBI" id="CHEBI:58349"/>
        <dbReference type="EC" id="1.3.1.22"/>
    </reaction>
    <physiologicalReaction direction="right-to-left" evidence="11">
        <dbReference type="Rhea" id="RHEA:54386"/>
    </physiologicalReaction>
</comment>
<dbReference type="GO" id="GO:0047751">
    <property type="term" value="F:3-oxo-5-alpha-steroid 4-dehydrogenase (NADP+) activity"/>
    <property type="evidence" value="ECO:0007669"/>
    <property type="project" value="UniProtKB-UniRule"/>
</dbReference>
<evidence type="ECO:0000256" key="14">
    <source>
        <dbReference type="RuleBase" id="RU367081"/>
    </source>
</evidence>
<dbReference type="Proteomes" id="UP000287033">
    <property type="component" value="Unassembled WGS sequence"/>
</dbReference>
<keyword evidence="17" id="KW-1185">Reference proteome</keyword>
<dbReference type="STRING" id="137246.A0A401S2X0"/>
<keyword evidence="14" id="KW-0521">NADP</keyword>
<evidence type="ECO:0000256" key="6">
    <source>
        <dbReference type="ARBA" id="ARBA00023136"/>
    </source>
</evidence>
<evidence type="ECO:0000256" key="7">
    <source>
        <dbReference type="ARBA" id="ARBA00045898"/>
    </source>
</evidence>
<proteinExistence type="inferred from homology"/>
<evidence type="ECO:0000256" key="10">
    <source>
        <dbReference type="ARBA" id="ARBA00048095"/>
    </source>
</evidence>
<reference evidence="16 17" key="1">
    <citation type="journal article" date="2018" name="Nat. Ecol. Evol.">
        <title>Shark genomes provide insights into elasmobranch evolution and the origin of vertebrates.</title>
        <authorList>
            <person name="Hara Y"/>
            <person name="Yamaguchi K"/>
            <person name="Onimaru K"/>
            <person name="Kadota M"/>
            <person name="Koyanagi M"/>
            <person name="Keeley SD"/>
            <person name="Tatsumi K"/>
            <person name="Tanaka K"/>
            <person name="Motone F"/>
            <person name="Kageyama Y"/>
            <person name="Nozu R"/>
            <person name="Adachi N"/>
            <person name="Nishimura O"/>
            <person name="Nakagawa R"/>
            <person name="Tanegashima C"/>
            <person name="Kiyatake I"/>
            <person name="Matsumoto R"/>
            <person name="Murakumo K"/>
            <person name="Nishida K"/>
            <person name="Terakita A"/>
            <person name="Kuratani S"/>
            <person name="Sato K"/>
            <person name="Hyodo S Kuraku.S."/>
        </authorList>
    </citation>
    <scope>NUCLEOTIDE SEQUENCE [LARGE SCALE GENOMIC DNA]</scope>
</reference>
<dbReference type="PROSITE" id="PS50244">
    <property type="entry name" value="S5A_REDUCTASE"/>
    <property type="match status" value="1"/>
</dbReference>
<evidence type="ECO:0000259" key="15">
    <source>
        <dbReference type="Pfam" id="PF02544"/>
    </source>
</evidence>
<dbReference type="GO" id="GO:0016095">
    <property type="term" value="P:polyprenol catabolic process"/>
    <property type="evidence" value="ECO:0007669"/>
    <property type="project" value="UniProtKB-UniRule"/>
</dbReference>
<keyword evidence="4 14" id="KW-0812">Transmembrane</keyword>
<comment type="catalytic activity">
    <reaction evidence="12">
        <text>17beta-hydroxy-5alpha-androstan-3-one + NADP(+) = testosterone + NADPH + H(+)</text>
        <dbReference type="Rhea" id="RHEA:50820"/>
        <dbReference type="ChEBI" id="CHEBI:15378"/>
        <dbReference type="ChEBI" id="CHEBI:16330"/>
        <dbReference type="ChEBI" id="CHEBI:17347"/>
        <dbReference type="ChEBI" id="CHEBI:57783"/>
        <dbReference type="ChEBI" id="CHEBI:58349"/>
        <dbReference type="EC" id="1.3.1.22"/>
    </reaction>
    <physiologicalReaction direction="right-to-left" evidence="12">
        <dbReference type="Rhea" id="RHEA:50822"/>
    </physiologicalReaction>
</comment>
<feature type="transmembrane region" description="Helical" evidence="14">
    <location>
        <begin position="65"/>
        <end position="89"/>
    </location>
</feature>
<dbReference type="EC" id="1.3.1.22" evidence="2 14"/>
<comment type="pathway">
    <text evidence="14">Protein modification; protein glycosylation.</text>
</comment>
<sequence>MPVPGPESAHALVPGSGSAHAHRRARICARSFPIEDVDFMRYGKSKQYFFQRPAWLQRLDLPKRWFTHFYIVSVTWNAVLLGITCRSLFLRHPYPMWLQRVLNLLCGNVLHLTSGDELSILLVQIMLCVQAVRRLTECLFTSVFSSGVIHPVQYCWGLVYYVLVGLTVHCEGPVLGTKVYAIRDLFAQGKWYHAAGIMLFLWATVHHHRSHVILASLRKNKMGEVIHFKHSIPYGDWFEVVSCPHYLAELLIYLAISVTFEGRHLTWWFVILYVFFSHAMMAILCHEFYVKKFNNYPKIRKAFIPFIF</sequence>
<name>A0A401S2X0_CHIPU</name>
<evidence type="ECO:0000256" key="3">
    <source>
        <dbReference type="ARBA" id="ARBA00012522"/>
    </source>
</evidence>
<comment type="catalytic activity">
    <reaction evidence="13 14">
        <text>a di-trans,poly-cis-dolichal + NADP(+) = a di-trans,poly-cis-polyprenal + NADPH + H(+)</text>
        <dbReference type="Rhea" id="RHEA:80727"/>
        <dbReference type="Rhea" id="RHEA-COMP:19536"/>
        <dbReference type="Rhea" id="RHEA-COMP:19537"/>
        <dbReference type="ChEBI" id="CHEBI:15378"/>
        <dbReference type="ChEBI" id="CHEBI:57783"/>
        <dbReference type="ChEBI" id="CHEBI:58349"/>
        <dbReference type="ChEBI" id="CHEBI:231623"/>
        <dbReference type="ChEBI" id="CHEBI:231637"/>
        <dbReference type="EC" id="1.3.1.94"/>
    </reaction>
    <physiologicalReaction direction="right-to-left" evidence="13 14">
        <dbReference type="Rhea" id="RHEA:80729"/>
    </physiologicalReaction>
</comment>
<dbReference type="GO" id="GO:0102389">
    <property type="term" value="F:polyprenol reductase activity"/>
    <property type="evidence" value="ECO:0007669"/>
    <property type="project" value="UniProtKB-UniRule"/>
</dbReference>